<dbReference type="InterPro" id="IPR005754">
    <property type="entry name" value="Sortase"/>
</dbReference>
<protein>
    <submittedName>
        <fullName evidence="4">Class C sortase</fullName>
    </submittedName>
</protein>
<dbReference type="Pfam" id="PF04203">
    <property type="entry name" value="Sortase"/>
    <property type="match status" value="1"/>
</dbReference>
<evidence type="ECO:0000313" key="5">
    <source>
        <dbReference type="Proteomes" id="UP001141458"/>
    </source>
</evidence>
<evidence type="ECO:0000256" key="1">
    <source>
        <dbReference type="ARBA" id="ARBA00022801"/>
    </source>
</evidence>
<dbReference type="InterPro" id="IPR023365">
    <property type="entry name" value="Sortase_dom-sf"/>
</dbReference>
<feature type="transmembrane region" description="Helical" evidence="3">
    <location>
        <begin position="267"/>
        <end position="285"/>
    </location>
</feature>
<evidence type="ECO:0000313" key="4">
    <source>
        <dbReference type="EMBL" id="MCZ7406846.1"/>
    </source>
</evidence>
<keyword evidence="3" id="KW-1133">Transmembrane helix</keyword>
<dbReference type="Gene3D" id="2.40.260.10">
    <property type="entry name" value="Sortase"/>
    <property type="match status" value="1"/>
</dbReference>
<dbReference type="RefSeq" id="WP_269720288.1">
    <property type="nucleotide sequence ID" value="NZ_CP101408.1"/>
</dbReference>
<name>A0A9X3K6C6_9FIRM</name>
<dbReference type="EMBL" id="JANDZV010000001">
    <property type="protein sequence ID" value="MCZ7406846.1"/>
    <property type="molecule type" value="Genomic_DNA"/>
</dbReference>
<evidence type="ECO:0000256" key="3">
    <source>
        <dbReference type="SAM" id="Phobius"/>
    </source>
</evidence>
<accession>A0A9X3K6C6</accession>
<proteinExistence type="predicted"/>
<keyword evidence="1" id="KW-0378">Hydrolase</keyword>
<feature type="active site" description="Proton donor/acceptor" evidence="2">
    <location>
        <position position="137"/>
    </location>
</feature>
<organism evidence="4 5">
    <name type="scientific">Parvimonas micra</name>
    <dbReference type="NCBI Taxonomy" id="33033"/>
    <lineage>
        <taxon>Bacteria</taxon>
        <taxon>Bacillati</taxon>
        <taxon>Bacillota</taxon>
        <taxon>Tissierellia</taxon>
        <taxon>Tissierellales</taxon>
        <taxon>Peptoniphilaceae</taxon>
        <taxon>Parvimonas</taxon>
    </lineage>
</organism>
<dbReference type="SUPFAM" id="SSF63817">
    <property type="entry name" value="Sortase"/>
    <property type="match status" value="1"/>
</dbReference>
<dbReference type="CDD" id="cd05827">
    <property type="entry name" value="Sortase_C"/>
    <property type="match status" value="1"/>
</dbReference>
<gene>
    <name evidence="4" type="ORF">NND69_00480</name>
</gene>
<dbReference type="GO" id="GO:0016787">
    <property type="term" value="F:hydrolase activity"/>
    <property type="evidence" value="ECO:0007669"/>
    <property type="project" value="UniProtKB-KW"/>
</dbReference>
<dbReference type="InterPro" id="IPR042002">
    <property type="entry name" value="Sortase_C"/>
</dbReference>
<sequence>MKSKKIGLYIVLLGLFVFLYPQIKAVGRDIMMFSDIKNYGNSKLNDFEHIKNIEKIIKSDKIINGNIIDVFSNNIKDKNETNLEDEHIGYVYIPKIGLTYKLYNKANLKKLEKGVAVLEGSSIPNDNEENRTIIAGHNMWQGTAIFRDIKDLKQGDKVYIHSLRSNYEYEVTDFKVIDQYDNESISVIKNTNILTLLTCVNDSKFDKRYIVNLKLTNVKTTTMNSQNLEEDGKLFQGFEIDPPKSLVDYIFDKNISSWQKMIRFQPYFFSIVTVVIIFFVFIKILRVKKLVQ</sequence>
<reference evidence="4" key="1">
    <citation type="submission" date="2022-07" db="EMBL/GenBank/DDBJ databases">
        <title>Parvimonas micra travels from the subgingival sulcus of the human oral cavity to the colorectal adenocarcinoma.</title>
        <authorList>
            <person name="Conde-Perez K."/>
            <person name="Buetas E."/>
            <person name="Aja-Macaya P."/>
            <person name="Martin-De Arribas E."/>
            <person name="Iglesias-Corras I."/>
            <person name="Trigo-Tasende N."/>
            <person name="Nasser-Ali M."/>
            <person name="Estevez L.S."/>
            <person name="Rumbo-Feal S."/>
            <person name="Otero-Alen B."/>
            <person name="Noguera J.F."/>
            <person name="Concha A."/>
            <person name="Pardinas-Lopez S."/>
            <person name="Carda-Dieguez M."/>
            <person name="Gomez-Randulfe I."/>
            <person name="Martinez-Lago N."/>
            <person name="Ladra S."/>
            <person name="Aparicio L.A."/>
            <person name="Bou G."/>
            <person name="Mira A."/>
            <person name="Vallejo J.A."/>
            <person name="Poza M."/>
        </authorList>
    </citation>
    <scope>NUCLEOTIDE SEQUENCE</scope>
    <source>
        <strain evidence="4">PM79KC-AC-4</strain>
    </source>
</reference>
<keyword evidence="3" id="KW-0472">Membrane</keyword>
<dbReference type="NCBIfam" id="TIGR01076">
    <property type="entry name" value="sortase_fam"/>
    <property type="match status" value="1"/>
</dbReference>
<feature type="transmembrane region" description="Helical" evidence="3">
    <location>
        <begin position="6"/>
        <end position="23"/>
    </location>
</feature>
<dbReference type="AlphaFoldDB" id="A0A9X3K6C6"/>
<dbReference type="Proteomes" id="UP001141458">
    <property type="component" value="Unassembled WGS sequence"/>
</dbReference>
<keyword evidence="3" id="KW-0812">Transmembrane</keyword>
<evidence type="ECO:0000256" key="2">
    <source>
        <dbReference type="PIRSR" id="PIRSR605754-1"/>
    </source>
</evidence>
<comment type="caution">
    <text evidence="4">The sequence shown here is derived from an EMBL/GenBank/DDBJ whole genome shotgun (WGS) entry which is preliminary data.</text>
</comment>
<feature type="active site" description="Acyl-thioester intermediate" evidence="2">
    <location>
        <position position="199"/>
    </location>
</feature>